<keyword evidence="1" id="KW-0812">Transmembrane</keyword>
<gene>
    <name evidence="2" type="ORF">QY95_03060</name>
</gene>
<dbReference type="AlphaFoldDB" id="A0A0F5IBV2"/>
<proteinExistence type="predicted"/>
<dbReference type="RefSeq" id="WP_040047786.1">
    <property type="nucleotide sequence ID" value="NZ_JWIR02000006.1"/>
</dbReference>
<organism evidence="2 3">
    <name type="scientific">Bacillus thermotolerans</name>
    <name type="common">Quasibacillus thermotolerans</name>
    <dbReference type="NCBI Taxonomy" id="1221996"/>
    <lineage>
        <taxon>Bacteria</taxon>
        <taxon>Bacillati</taxon>
        <taxon>Bacillota</taxon>
        <taxon>Bacilli</taxon>
        <taxon>Bacillales</taxon>
        <taxon>Bacillaceae</taxon>
        <taxon>Bacillus</taxon>
    </lineage>
</organism>
<dbReference type="EMBL" id="JWIR02000006">
    <property type="protein sequence ID" value="KKB42953.1"/>
    <property type="molecule type" value="Genomic_DNA"/>
</dbReference>
<evidence type="ECO:0000313" key="3">
    <source>
        <dbReference type="Proteomes" id="UP000031563"/>
    </source>
</evidence>
<keyword evidence="1" id="KW-0472">Membrane</keyword>
<keyword evidence="1" id="KW-1133">Transmembrane helix</keyword>
<evidence type="ECO:0000313" key="2">
    <source>
        <dbReference type="EMBL" id="KKB42953.1"/>
    </source>
</evidence>
<reference evidence="2" key="1">
    <citation type="submission" date="2015-02" db="EMBL/GenBank/DDBJ databases">
        <title>Genome Assembly of Bacillaceae bacterium MTCC 8252.</title>
        <authorList>
            <person name="Verma A."/>
            <person name="Khatri I."/>
            <person name="Mual P."/>
            <person name="Subramanian S."/>
            <person name="Krishnamurthi S."/>
        </authorList>
    </citation>
    <scope>NUCLEOTIDE SEQUENCE [LARGE SCALE GENOMIC DNA]</scope>
    <source>
        <strain evidence="2">MTCC 8252</strain>
    </source>
</reference>
<dbReference type="InterPro" id="IPR014245">
    <property type="entry name" value="Spore_III_AF"/>
</dbReference>
<dbReference type="Proteomes" id="UP000031563">
    <property type="component" value="Unassembled WGS sequence"/>
</dbReference>
<name>A0A0F5IBV2_BACTR</name>
<dbReference type="OrthoDB" id="2375554at2"/>
<dbReference type="Pfam" id="PF09581">
    <property type="entry name" value="Spore_III_AF"/>
    <property type="match status" value="1"/>
</dbReference>
<evidence type="ECO:0000256" key="1">
    <source>
        <dbReference type="SAM" id="Phobius"/>
    </source>
</evidence>
<comment type="caution">
    <text evidence="2">The sequence shown here is derived from an EMBL/GenBank/DDBJ whole genome shotgun (WGS) entry which is preliminary data.</text>
</comment>
<feature type="transmembrane region" description="Helical" evidence="1">
    <location>
        <begin position="33"/>
        <end position="54"/>
    </location>
</feature>
<feature type="transmembrane region" description="Helical" evidence="1">
    <location>
        <begin position="7"/>
        <end position="27"/>
    </location>
</feature>
<accession>A0A0F5IBV2</accession>
<dbReference type="NCBIfam" id="TIGR02896">
    <property type="entry name" value="spore_III_AF"/>
    <property type="match status" value="1"/>
</dbReference>
<protein>
    <submittedName>
        <fullName evidence="2">Stage III sporulation protein AF</fullName>
    </submittedName>
</protein>
<sequence length="201" mass="22870">MDILTDWLTDVIVFILLAAVMDALLPSNSFQQYAKIAVGLLLLFVMLQPLWKIFSVDAEQELTKWADGVMTNEQASVITVDKQSSLENSRELFILKSSEQQMKELVQEEVEQAFQRKIVEVDIKVSSWENSFPESIEHIDVYVASLSAGETMKPVEEVAIQSQEQEEEGLENKIASFLSQKWNISEEQLNIHMVEEGDSLE</sequence>
<keyword evidence="3" id="KW-1185">Reference proteome</keyword>
<dbReference type="STRING" id="1221996.QY95_03060"/>